<accession>A0A1C3JTP1</accession>
<keyword evidence="5" id="KW-0410">Iron transport</keyword>
<keyword evidence="14" id="KW-1185">Reference proteome</keyword>
<dbReference type="Gene3D" id="3.40.50.300">
    <property type="entry name" value="P-loop containing nucleotide triphosphate hydrolases"/>
    <property type="match status" value="1"/>
</dbReference>
<protein>
    <submittedName>
        <fullName evidence="12 13">Siderophore transport system ATP-binding protein YusV</fullName>
    </submittedName>
</protein>
<sequence>MRLSVENLSFGYRNQPVLQGIDLTFPDTGLTVLLGGNGCGKTTLLHTLAGLLKPQTGQVILDQTPFASMGRKSIARKLSLLPQMTSAPAGVTVRELVMQGRFPWQTWWRQWSKADQLAVDEAIQATGIEELVERPLEQLSGGQRQRCWVAMTLAQDTPILLLDEPTTYLDIAHQVELMNLVSNLCAQGKSVITVLHDLNQAAAYADNMIMMKAGGVYAQGDVETVFTQANLKTVFNLDADIIREPRRQQLLCVPHVAGDELDYRVQMSVVVQS</sequence>
<reference evidence="12 15" key="2">
    <citation type="submission" date="2016-06" db="EMBL/GenBank/DDBJ databases">
        <authorList>
            <person name="Kjaerup R.B."/>
            <person name="Dalgaard T.S."/>
            <person name="Juul-Madsen H.R."/>
        </authorList>
    </citation>
    <scope>NUCLEOTIDE SEQUENCE [LARGE SCALE GENOMIC DNA]</scope>
    <source>
        <strain evidence="12 15">CECT 5115</strain>
    </source>
</reference>
<dbReference type="PANTHER" id="PTHR42771">
    <property type="entry name" value="IRON(3+)-HYDROXAMATE IMPORT ATP-BINDING PROTEIN FHUC"/>
    <property type="match status" value="1"/>
</dbReference>
<dbReference type="EMBL" id="FLRB01000032">
    <property type="protein sequence ID" value="SBT22769.1"/>
    <property type="molecule type" value="Genomic_DNA"/>
</dbReference>
<dbReference type="PROSITE" id="PS50893">
    <property type="entry name" value="ABC_TRANSPORTER_2"/>
    <property type="match status" value="1"/>
</dbReference>
<evidence type="ECO:0000256" key="9">
    <source>
        <dbReference type="ARBA" id="ARBA00023065"/>
    </source>
</evidence>
<evidence type="ECO:0000256" key="5">
    <source>
        <dbReference type="ARBA" id="ARBA00022496"/>
    </source>
</evidence>
<keyword evidence="8" id="KW-0408">Iron</keyword>
<dbReference type="EMBL" id="FLRA01000021">
    <property type="protein sequence ID" value="SBT18522.1"/>
    <property type="molecule type" value="Genomic_DNA"/>
</dbReference>
<dbReference type="SMART" id="SM00382">
    <property type="entry name" value="AAA"/>
    <property type="match status" value="1"/>
</dbReference>
<dbReference type="InterPro" id="IPR027417">
    <property type="entry name" value="P-loop_NTPase"/>
</dbReference>
<dbReference type="InterPro" id="IPR051535">
    <property type="entry name" value="Siderophore_ABC-ATPase"/>
</dbReference>
<dbReference type="SUPFAM" id="SSF52540">
    <property type="entry name" value="P-loop containing nucleoside triphosphate hydrolases"/>
    <property type="match status" value="1"/>
</dbReference>
<dbReference type="GO" id="GO:0016887">
    <property type="term" value="F:ATP hydrolysis activity"/>
    <property type="evidence" value="ECO:0007669"/>
    <property type="project" value="InterPro"/>
</dbReference>
<dbReference type="RefSeq" id="WP_067037353.1">
    <property type="nucleotide sequence ID" value="NZ_FLRA01000021.1"/>
</dbReference>
<feature type="domain" description="ABC transporter" evidence="11">
    <location>
        <begin position="3"/>
        <end position="238"/>
    </location>
</feature>
<evidence type="ECO:0000256" key="2">
    <source>
        <dbReference type="ARBA" id="ARBA00005417"/>
    </source>
</evidence>
<dbReference type="Proteomes" id="UP000092871">
    <property type="component" value="Unassembled WGS sequence"/>
</dbReference>
<name>A0A1C3JTP1_9GAMM</name>
<dbReference type="Proteomes" id="UP000092840">
    <property type="component" value="Unassembled WGS sequence"/>
</dbReference>
<keyword evidence="6" id="KW-0547">Nucleotide-binding</keyword>
<gene>
    <name evidence="12" type="primary">yusV_6</name>
    <name evidence="13" type="synonym">yusV_5</name>
    <name evidence="12" type="ORF">MGA5115_02653</name>
    <name evidence="13" type="ORF">MGA5116_03399</name>
</gene>
<keyword evidence="7 12" id="KW-0067">ATP-binding</keyword>
<comment type="subcellular location">
    <subcellularLocation>
        <location evidence="1">Cell membrane</location>
        <topology evidence="1">Peripheral membrane protein</topology>
    </subcellularLocation>
</comment>
<organism evidence="12 15">
    <name type="scientific">Marinomonas gallaica</name>
    <dbReference type="NCBI Taxonomy" id="1806667"/>
    <lineage>
        <taxon>Bacteria</taxon>
        <taxon>Pseudomonadati</taxon>
        <taxon>Pseudomonadota</taxon>
        <taxon>Gammaproteobacteria</taxon>
        <taxon>Oceanospirillales</taxon>
        <taxon>Oceanospirillaceae</taxon>
        <taxon>Marinomonas</taxon>
    </lineage>
</organism>
<evidence type="ECO:0000259" key="11">
    <source>
        <dbReference type="PROSITE" id="PS50893"/>
    </source>
</evidence>
<evidence type="ECO:0000313" key="14">
    <source>
        <dbReference type="Proteomes" id="UP000092840"/>
    </source>
</evidence>
<keyword evidence="9" id="KW-0406">Ion transport</keyword>
<keyword evidence="10" id="KW-0472">Membrane</keyword>
<dbReference type="OrthoDB" id="6461291at2"/>
<evidence type="ECO:0000256" key="10">
    <source>
        <dbReference type="ARBA" id="ARBA00023136"/>
    </source>
</evidence>
<evidence type="ECO:0000256" key="6">
    <source>
        <dbReference type="ARBA" id="ARBA00022741"/>
    </source>
</evidence>
<evidence type="ECO:0000256" key="7">
    <source>
        <dbReference type="ARBA" id="ARBA00022840"/>
    </source>
</evidence>
<dbReference type="GO" id="GO:0005886">
    <property type="term" value="C:plasma membrane"/>
    <property type="evidence" value="ECO:0007669"/>
    <property type="project" value="UniProtKB-SubCell"/>
</dbReference>
<dbReference type="InterPro" id="IPR003439">
    <property type="entry name" value="ABC_transporter-like_ATP-bd"/>
</dbReference>
<evidence type="ECO:0000256" key="8">
    <source>
        <dbReference type="ARBA" id="ARBA00023004"/>
    </source>
</evidence>
<dbReference type="PANTHER" id="PTHR42771:SF2">
    <property type="entry name" value="IRON(3+)-HYDROXAMATE IMPORT ATP-BINDING PROTEIN FHUC"/>
    <property type="match status" value="1"/>
</dbReference>
<proteinExistence type="inferred from homology"/>
<dbReference type="AlphaFoldDB" id="A0A1C3JTP1"/>
<evidence type="ECO:0000313" key="15">
    <source>
        <dbReference type="Proteomes" id="UP000092871"/>
    </source>
</evidence>
<evidence type="ECO:0000256" key="1">
    <source>
        <dbReference type="ARBA" id="ARBA00004202"/>
    </source>
</evidence>
<keyword evidence="3" id="KW-0813">Transport</keyword>
<dbReference type="GO" id="GO:0006826">
    <property type="term" value="P:iron ion transport"/>
    <property type="evidence" value="ECO:0007669"/>
    <property type="project" value="UniProtKB-KW"/>
</dbReference>
<dbReference type="FunFam" id="3.40.50.300:FF:000134">
    <property type="entry name" value="Iron-enterobactin ABC transporter ATP-binding protein"/>
    <property type="match status" value="1"/>
</dbReference>
<dbReference type="CDD" id="cd03214">
    <property type="entry name" value="ABC_Iron-Siderophores_B12_Hemin"/>
    <property type="match status" value="1"/>
</dbReference>
<dbReference type="GO" id="GO:0005524">
    <property type="term" value="F:ATP binding"/>
    <property type="evidence" value="ECO:0007669"/>
    <property type="project" value="UniProtKB-KW"/>
</dbReference>
<comment type="similarity">
    <text evidence="2">Belongs to the ABC transporter superfamily.</text>
</comment>
<reference evidence="13 14" key="1">
    <citation type="submission" date="2016-06" db="EMBL/GenBank/DDBJ databases">
        <authorList>
            <person name="Rodrigo-Torres L."/>
            <person name="Arahal D.R."/>
        </authorList>
    </citation>
    <scope>NUCLEOTIDE SEQUENCE [LARGE SCALE GENOMIC DNA]</scope>
    <source>
        <strain evidence="13 14">CECT 5116</strain>
    </source>
</reference>
<dbReference type="InterPro" id="IPR003593">
    <property type="entry name" value="AAA+_ATPase"/>
</dbReference>
<evidence type="ECO:0000313" key="13">
    <source>
        <dbReference type="EMBL" id="SBT22769.1"/>
    </source>
</evidence>
<dbReference type="Pfam" id="PF00005">
    <property type="entry name" value="ABC_tran"/>
    <property type="match status" value="1"/>
</dbReference>
<evidence type="ECO:0000256" key="3">
    <source>
        <dbReference type="ARBA" id="ARBA00022448"/>
    </source>
</evidence>
<keyword evidence="4" id="KW-1003">Cell membrane</keyword>
<evidence type="ECO:0000313" key="12">
    <source>
        <dbReference type="EMBL" id="SBT18522.1"/>
    </source>
</evidence>
<evidence type="ECO:0000256" key="4">
    <source>
        <dbReference type="ARBA" id="ARBA00022475"/>
    </source>
</evidence>